<dbReference type="Gene3D" id="1.20.1560.10">
    <property type="entry name" value="ABC transporter type 1, transmembrane domain"/>
    <property type="match status" value="1"/>
</dbReference>
<feature type="transmembrane region" description="Helical" evidence="5">
    <location>
        <begin position="404"/>
        <end position="423"/>
    </location>
</feature>
<evidence type="ECO:0000256" key="3">
    <source>
        <dbReference type="ARBA" id="ARBA00022989"/>
    </source>
</evidence>
<dbReference type="GO" id="GO:0016020">
    <property type="term" value="C:membrane"/>
    <property type="evidence" value="ECO:0007669"/>
    <property type="project" value="InterPro"/>
</dbReference>
<comment type="caution">
    <text evidence="6">The sequence shown here is derived from an EMBL/GenBank/DDBJ whole genome shotgun (WGS) entry which is preliminary data.</text>
</comment>
<dbReference type="PANTHER" id="PTHR47936:SF1">
    <property type="entry name" value="PENTATRICOPEPTIDE REPEAT-CONTAINING PROTEIN GUN1, CHLOROPLASTIC"/>
    <property type="match status" value="1"/>
</dbReference>
<dbReference type="InterPro" id="IPR011990">
    <property type="entry name" value="TPR-like_helical_dom_sf"/>
</dbReference>
<gene>
    <name evidence="6" type="ORF">SNAT2548_LOCUS23188</name>
</gene>
<name>A0A812R9T5_9DINO</name>
<evidence type="ECO:0008006" key="8">
    <source>
        <dbReference type="Google" id="ProtNLM"/>
    </source>
</evidence>
<dbReference type="GO" id="GO:0005524">
    <property type="term" value="F:ATP binding"/>
    <property type="evidence" value="ECO:0007669"/>
    <property type="project" value="InterPro"/>
</dbReference>
<evidence type="ECO:0000256" key="2">
    <source>
        <dbReference type="ARBA" id="ARBA00022737"/>
    </source>
</evidence>
<keyword evidence="2" id="KW-0677">Repeat</keyword>
<sequence>MNGPCRDSPPDIVSFTVAIQACQEGAQWNGPLELLEEDVARRAVVMVSVGGAWECWTPKECMRHRRIWPDVMSFNLALRASAQRWQCARQLLSGAHLGIRPNLLSFDSLLSPELGWNATLVLLGQLASLNLEPNTAHGLQVTLNAALASQAEAGRWQQCQLLFDHLPGAGTGIRPDLISFNSAMKASKACQGRWCWSSDLLQRMQLAGSMPDSISLTSSIAAKGRGMQWRLALQGLYARSGRTIRQNVIICTAAVGACHAADEWLAALAVLGTMVLSAVEHDAMSQNWETHAYAGASQWAQALLPHALGATQNEFGSHLTLALAESGHQWQLALQMLRGSRQTSLKPTACDVSSAMTAATACARWPHALNLFTSSRLVLESQGGRDLALHNAAAWLSISLNMSVIQGIYLAGFGMSAACIQYWNFGGREVLLTLFCVVFGVMSVSSIVQYIRDSASGHHAATEVFGFIDKVPKIDAT</sequence>
<protein>
    <recommendedName>
        <fullName evidence="8">Pentatricopeptide repeat-containing protein, chloroplastic</fullName>
    </recommendedName>
</protein>
<dbReference type="PANTHER" id="PTHR47936">
    <property type="entry name" value="PPR_LONG DOMAIN-CONTAINING PROTEIN"/>
    <property type="match status" value="1"/>
</dbReference>
<evidence type="ECO:0000313" key="7">
    <source>
        <dbReference type="Proteomes" id="UP000604046"/>
    </source>
</evidence>
<evidence type="ECO:0000256" key="1">
    <source>
        <dbReference type="ARBA" id="ARBA00022692"/>
    </source>
</evidence>
<reference evidence="6" key="1">
    <citation type="submission" date="2021-02" db="EMBL/GenBank/DDBJ databases">
        <authorList>
            <person name="Dougan E. K."/>
            <person name="Rhodes N."/>
            <person name="Thang M."/>
            <person name="Chan C."/>
        </authorList>
    </citation>
    <scope>NUCLEOTIDE SEQUENCE</scope>
</reference>
<dbReference type="AlphaFoldDB" id="A0A812R9T5"/>
<evidence type="ECO:0000256" key="4">
    <source>
        <dbReference type="ARBA" id="ARBA00023136"/>
    </source>
</evidence>
<feature type="transmembrane region" description="Helical" evidence="5">
    <location>
        <begin position="430"/>
        <end position="451"/>
    </location>
</feature>
<keyword evidence="1 5" id="KW-0812">Transmembrane</keyword>
<keyword evidence="3 5" id="KW-1133">Transmembrane helix</keyword>
<keyword evidence="4 5" id="KW-0472">Membrane</keyword>
<dbReference type="InterPro" id="IPR036640">
    <property type="entry name" value="ABC1_TM_sf"/>
</dbReference>
<keyword evidence="7" id="KW-1185">Reference proteome</keyword>
<dbReference type="Gene3D" id="1.25.40.10">
    <property type="entry name" value="Tetratricopeptide repeat domain"/>
    <property type="match status" value="1"/>
</dbReference>
<accession>A0A812R9T5</accession>
<dbReference type="Proteomes" id="UP000604046">
    <property type="component" value="Unassembled WGS sequence"/>
</dbReference>
<evidence type="ECO:0000256" key="5">
    <source>
        <dbReference type="SAM" id="Phobius"/>
    </source>
</evidence>
<dbReference type="PROSITE" id="PS51257">
    <property type="entry name" value="PROKAR_LIPOPROTEIN"/>
    <property type="match status" value="1"/>
</dbReference>
<proteinExistence type="predicted"/>
<dbReference type="EMBL" id="CAJNDS010002313">
    <property type="protein sequence ID" value="CAE7426133.1"/>
    <property type="molecule type" value="Genomic_DNA"/>
</dbReference>
<organism evidence="6 7">
    <name type="scientific">Symbiodinium natans</name>
    <dbReference type="NCBI Taxonomy" id="878477"/>
    <lineage>
        <taxon>Eukaryota</taxon>
        <taxon>Sar</taxon>
        <taxon>Alveolata</taxon>
        <taxon>Dinophyceae</taxon>
        <taxon>Suessiales</taxon>
        <taxon>Symbiodiniaceae</taxon>
        <taxon>Symbiodinium</taxon>
    </lineage>
</organism>
<evidence type="ECO:0000313" key="6">
    <source>
        <dbReference type="EMBL" id="CAE7426133.1"/>
    </source>
</evidence>
<dbReference type="OrthoDB" id="185373at2759"/>